<keyword evidence="6" id="KW-0482">Metalloprotease</keyword>
<dbReference type="GeneID" id="33318348"/>
<keyword evidence="8" id="KW-1185">Reference proteome</keyword>
<dbReference type="GO" id="GO:0046872">
    <property type="term" value="F:metal ion binding"/>
    <property type="evidence" value="ECO:0007669"/>
    <property type="project" value="UniProtKB-KW"/>
</dbReference>
<dbReference type="Proteomes" id="UP000250125">
    <property type="component" value="Chromosome"/>
</dbReference>
<dbReference type="Gene3D" id="3.40.390.10">
    <property type="entry name" value="Collagenase (Catalytic Domain)"/>
    <property type="match status" value="1"/>
</dbReference>
<evidence type="ECO:0000256" key="6">
    <source>
        <dbReference type="ARBA" id="ARBA00023049"/>
    </source>
</evidence>
<evidence type="ECO:0000313" key="8">
    <source>
        <dbReference type="Proteomes" id="UP000250125"/>
    </source>
</evidence>
<evidence type="ECO:0000256" key="1">
    <source>
        <dbReference type="ARBA" id="ARBA00001947"/>
    </source>
</evidence>
<dbReference type="CDD" id="cd11375">
    <property type="entry name" value="Peptidase_M54"/>
    <property type="match status" value="1"/>
</dbReference>
<dbReference type="RefSeq" id="WP_088856566.1">
    <property type="nucleotide sequence ID" value="NZ_CP015103.1"/>
</dbReference>
<keyword evidence="5" id="KW-0862">Zinc</keyword>
<reference evidence="7 8" key="1">
    <citation type="submission" date="2016-04" db="EMBL/GenBank/DDBJ databases">
        <title>Complete genome sequence of Thermococcus siculi type strain RG-20.</title>
        <authorList>
            <person name="Oger P.M."/>
        </authorList>
    </citation>
    <scope>NUCLEOTIDE SEQUENCE [LARGE SCALE GENOMIC DNA]</scope>
    <source>
        <strain evidence="7 8">RG-20</strain>
    </source>
</reference>
<organism evidence="7 8">
    <name type="scientific">Thermococcus siculi</name>
    <dbReference type="NCBI Taxonomy" id="72803"/>
    <lineage>
        <taxon>Archaea</taxon>
        <taxon>Methanobacteriati</taxon>
        <taxon>Methanobacteriota</taxon>
        <taxon>Thermococci</taxon>
        <taxon>Thermococcales</taxon>
        <taxon>Thermococcaceae</taxon>
        <taxon>Thermococcus</taxon>
    </lineage>
</organism>
<dbReference type="KEGG" id="tsl:A3L11_08885"/>
<dbReference type="GO" id="GO:0006508">
    <property type="term" value="P:proteolysis"/>
    <property type="evidence" value="ECO:0007669"/>
    <property type="project" value="UniProtKB-KW"/>
</dbReference>
<dbReference type="PANTHER" id="PTHR15910">
    <property type="entry name" value="ARCHAEMETZINCIN"/>
    <property type="match status" value="1"/>
</dbReference>
<proteinExistence type="predicted"/>
<name>A0A2Z2MRN5_9EURY</name>
<evidence type="ECO:0000256" key="3">
    <source>
        <dbReference type="ARBA" id="ARBA00022723"/>
    </source>
</evidence>
<accession>A0A2Z2MRN5</accession>
<keyword evidence="4" id="KW-0378">Hydrolase</keyword>
<evidence type="ECO:0000256" key="4">
    <source>
        <dbReference type="ARBA" id="ARBA00022801"/>
    </source>
</evidence>
<dbReference type="OrthoDB" id="50281at2157"/>
<protein>
    <submittedName>
        <fullName evidence="7">Peptidase M54</fullName>
    </submittedName>
</protein>
<dbReference type="GO" id="GO:0008237">
    <property type="term" value="F:metallopeptidase activity"/>
    <property type="evidence" value="ECO:0007669"/>
    <property type="project" value="UniProtKB-KW"/>
</dbReference>
<comment type="cofactor">
    <cofactor evidence="1">
        <name>Zn(2+)</name>
        <dbReference type="ChEBI" id="CHEBI:29105"/>
    </cofactor>
</comment>
<dbReference type="InterPro" id="IPR012962">
    <property type="entry name" value="Pept_M54_archaemetzincn"/>
</dbReference>
<dbReference type="PANTHER" id="PTHR15910:SF1">
    <property type="entry name" value="ARCHAEMETZINCIN-2"/>
    <property type="match status" value="1"/>
</dbReference>
<dbReference type="SUPFAM" id="SSF55486">
    <property type="entry name" value="Metalloproteases ('zincins'), catalytic domain"/>
    <property type="match status" value="1"/>
</dbReference>
<keyword evidence="3" id="KW-0479">Metal-binding</keyword>
<gene>
    <name evidence="7" type="ORF">A3L11_08885</name>
</gene>
<evidence type="ECO:0000256" key="5">
    <source>
        <dbReference type="ARBA" id="ARBA00022833"/>
    </source>
</evidence>
<dbReference type="AlphaFoldDB" id="A0A2Z2MRN5"/>
<sequence>MEFIAFTYVGNFMEREVIDEVVFTVFDEANRFFHESDIPLRFLYIGKLKLEPGYLINLTTPEGKIRVYPLEALVDVLHARLLREIEKNPELKMNKIFALTTFPLVSRNPYFDFYERFLGIHETRLGLRIMVLSMKPFEPEGLGELLKRTPDEDTKRLVRERLTLFKDRVLKGVLHEIGHGFGLEHCRNDCVMNSPSSMEDWDSRFPGYCDSCFINLKRAVEWSELSLGHGEGGKKF</sequence>
<keyword evidence="2" id="KW-0645">Protease</keyword>
<dbReference type="InterPro" id="IPR024079">
    <property type="entry name" value="MetalloPept_cat_dom_sf"/>
</dbReference>
<dbReference type="EMBL" id="CP015103">
    <property type="protein sequence ID" value="ASJ09337.1"/>
    <property type="molecule type" value="Genomic_DNA"/>
</dbReference>
<evidence type="ECO:0000313" key="7">
    <source>
        <dbReference type="EMBL" id="ASJ09337.1"/>
    </source>
</evidence>
<evidence type="ECO:0000256" key="2">
    <source>
        <dbReference type="ARBA" id="ARBA00022670"/>
    </source>
</evidence>
<dbReference type="Pfam" id="PF07998">
    <property type="entry name" value="Peptidase_M54"/>
    <property type="match status" value="1"/>
</dbReference>